<name>A0A4V2VJW4_9FIRM</name>
<dbReference type="InterPro" id="IPR000182">
    <property type="entry name" value="GNAT_dom"/>
</dbReference>
<gene>
    <name evidence="5" type="ORF">EDD61_11838</name>
</gene>
<dbReference type="GO" id="GO:0008757">
    <property type="term" value="F:S-adenosylmethionine-dependent methyltransferase activity"/>
    <property type="evidence" value="ECO:0007669"/>
    <property type="project" value="InterPro"/>
</dbReference>
<evidence type="ECO:0000313" key="5">
    <source>
        <dbReference type="EMBL" id="TCU57595.1"/>
    </source>
</evidence>
<dbReference type="SUPFAM" id="SSF53335">
    <property type="entry name" value="S-adenosyl-L-methionine-dependent methyltransferases"/>
    <property type="match status" value="1"/>
</dbReference>
<dbReference type="Gene3D" id="3.40.50.150">
    <property type="entry name" value="Vaccinia Virus protein VP39"/>
    <property type="match status" value="1"/>
</dbReference>
<evidence type="ECO:0000259" key="4">
    <source>
        <dbReference type="PROSITE" id="PS51186"/>
    </source>
</evidence>
<evidence type="ECO:0000256" key="3">
    <source>
        <dbReference type="ARBA" id="ARBA00038502"/>
    </source>
</evidence>
<dbReference type="SUPFAM" id="SSF55729">
    <property type="entry name" value="Acyl-CoA N-acyltransferases (Nat)"/>
    <property type="match status" value="1"/>
</dbReference>
<comment type="similarity">
    <text evidence="3">Belongs to the acetyltransferase family. RimJ subfamily.</text>
</comment>
<keyword evidence="6" id="KW-1185">Reference proteome</keyword>
<dbReference type="AlphaFoldDB" id="A0A4V2VJW4"/>
<proteinExistence type="inferred from homology"/>
<protein>
    <submittedName>
        <fullName evidence="5">RimJ/RimL family protein N-acetyltransferase</fullName>
    </submittedName>
</protein>
<dbReference type="Gene3D" id="3.40.630.30">
    <property type="match status" value="1"/>
</dbReference>
<comment type="caution">
    <text evidence="5">The sequence shown here is derived from an EMBL/GenBank/DDBJ whole genome shotgun (WGS) entry which is preliminary data.</text>
</comment>
<evidence type="ECO:0000256" key="1">
    <source>
        <dbReference type="ARBA" id="ARBA00022679"/>
    </source>
</evidence>
<evidence type="ECO:0000313" key="6">
    <source>
        <dbReference type="Proteomes" id="UP000295773"/>
    </source>
</evidence>
<dbReference type="InterPro" id="IPR029063">
    <property type="entry name" value="SAM-dependent_MTases_sf"/>
</dbReference>
<dbReference type="GO" id="GO:0008999">
    <property type="term" value="F:protein-N-terminal-alanine acetyltransferase activity"/>
    <property type="evidence" value="ECO:0007669"/>
    <property type="project" value="TreeGrafter"/>
</dbReference>
<dbReference type="GO" id="GO:0005737">
    <property type="term" value="C:cytoplasm"/>
    <property type="evidence" value="ECO:0007669"/>
    <property type="project" value="TreeGrafter"/>
</dbReference>
<keyword evidence="2" id="KW-0012">Acyltransferase</keyword>
<sequence>MNLEELYQHVHEEERLQKSPAAHIEFLTTMQYLTQYLHGHERILDLGAATGAYALPLAEAGYEVCAMDLMPHHLNRLKQQKKKQMKLTLHQGNAMDLSRFSDDSFDIILCMGPLYHLKEEEQRICLDEMHRVVKDGGIIFCAFLSNLAVFTTEALYPNSSFLNSSQYDPTTFKVINDPFVSTYVQKAEQLFQSMGFTLLKTFSQDGLSEVLAERINALTKPQYEEWLRFHLAICEQREQLAHSNHLISILQSHKTRQRLQDTTRLRLQRLSMQDHVQMYEMAKDPDVARMCGWKPHASLEETKLILSNFLINDHTWGIYQKTDNTLYGLISLDADQHRPRNGYRMLGYWIGKPYWGKGIVVEAAKEVLRYAFEDLHCTMISVYHFPFNIQSKRVIEKLGFQFEGTLHDAYEYYDGTYFDEVCYYLKQKPS</sequence>
<reference evidence="5 6" key="1">
    <citation type="submission" date="2019-03" db="EMBL/GenBank/DDBJ databases">
        <title>Genomic Encyclopedia of Type Strains, Phase IV (KMG-IV): sequencing the most valuable type-strain genomes for metagenomic binning, comparative biology and taxonomic classification.</title>
        <authorList>
            <person name="Goeker M."/>
        </authorList>
    </citation>
    <scope>NUCLEOTIDE SEQUENCE [LARGE SCALE GENOMIC DNA]</scope>
    <source>
        <strain evidence="5 6">DSM 29481</strain>
    </source>
</reference>
<dbReference type="PANTHER" id="PTHR43792">
    <property type="entry name" value="GNAT FAMILY, PUTATIVE (AFU_ORTHOLOGUE AFUA_3G00765)-RELATED-RELATED"/>
    <property type="match status" value="1"/>
</dbReference>
<dbReference type="PROSITE" id="PS51186">
    <property type="entry name" value="GNAT"/>
    <property type="match status" value="1"/>
</dbReference>
<feature type="domain" description="N-acetyltransferase" evidence="4">
    <location>
        <begin position="265"/>
        <end position="419"/>
    </location>
</feature>
<dbReference type="InterPro" id="IPR013216">
    <property type="entry name" value="Methyltransf_11"/>
</dbReference>
<dbReference type="RefSeq" id="WP_132225290.1">
    <property type="nucleotide sequence ID" value="NZ_JANKBG010000017.1"/>
</dbReference>
<dbReference type="EMBL" id="SMBP01000018">
    <property type="protein sequence ID" value="TCU57595.1"/>
    <property type="molecule type" value="Genomic_DNA"/>
</dbReference>
<keyword evidence="1 5" id="KW-0808">Transferase</keyword>
<dbReference type="InterPro" id="IPR016181">
    <property type="entry name" value="Acyl_CoA_acyltransferase"/>
</dbReference>
<evidence type="ECO:0000256" key="2">
    <source>
        <dbReference type="ARBA" id="ARBA00023315"/>
    </source>
</evidence>
<dbReference type="InterPro" id="IPR051531">
    <property type="entry name" value="N-acetyltransferase"/>
</dbReference>
<dbReference type="Pfam" id="PF08241">
    <property type="entry name" value="Methyltransf_11"/>
    <property type="match status" value="1"/>
</dbReference>
<accession>A0A4V2VJW4</accession>
<dbReference type="Proteomes" id="UP000295773">
    <property type="component" value="Unassembled WGS sequence"/>
</dbReference>
<dbReference type="CDD" id="cd02440">
    <property type="entry name" value="AdoMet_MTases"/>
    <property type="match status" value="1"/>
</dbReference>
<dbReference type="PANTHER" id="PTHR43792:SF8">
    <property type="entry name" value="[RIBOSOMAL PROTEIN US5]-ALANINE N-ACETYLTRANSFERASE"/>
    <property type="match status" value="1"/>
</dbReference>
<dbReference type="Pfam" id="PF13302">
    <property type="entry name" value="Acetyltransf_3"/>
    <property type="match status" value="1"/>
</dbReference>
<organism evidence="5 6">
    <name type="scientific">Longicatena caecimuris</name>
    <dbReference type="NCBI Taxonomy" id="1796635"/>
    <lineage>
        <taxon>Bacteria</taxon>
        <taxon>Bacillati</taxon>
        <taxon>Bacillota</taxon>
        <taxon>Erysipelotrichia</taxon>
        <taxon>Erysipelotrichales</taxon>
        <taxon>Erysipelotrichaceae</taxon>
        <taxon>Longicatena</taxon>
    </lineage>
</organism>